<dbReference type="EMBL" id="DVGC01000064">
    <property type="protein sequence ID" value="HIR06520.1"/>
    <property type="molecule type" value="Genomic_DNA"/>
</dbReference>
<evidence type="ECO:0000256" key="2">
    <source>
        <dbReference type="SAM" id="MobiDB-lite"/>
    </source>
</evidence>
<evidence type="ECO:0000256" key="3">
    <source>
        <dbReference type="SAM" id="SignalP"/>
    </source>
</evidence>
<feature type="compositionally biased region" description="Acidic residues" evidence="2">
    <location>
        <begin position="45"/>
        <end position="60"/>
    </location>
</feature>
<keyword evidence="1 3" id="KW-0732">Signal</keyword>
<dbReference type="Pfam" id="PF13343">
    <property type="entry name" value="SBP_bac_6"/>
    <property type="match status" value="1"/>
</dbReference>
<comment type="caution">
    <text evidence="4">The sequence shown here is derived from an EMBL/GenBank/DDBJ whole genome shotgun (WGS) entry which is preliminary data.</text>
</comment>
<name>A0A9D1A7R3_9FIRM</name>
<reference evidence="4" key="1">
    <citation type="submission" date="2020-10" db="EMBL/GenBank/DDBJ databases">
        <authorList>
            <person name="Gilroy R."/>
        </authorList>
    </citation>
    <scope>NUCLEOTIDE SEQUENCE</scope>
    <source>
        <strain evidence="4">CHK180-2868</strain>
    </source>
</reference>
<feature type="region of interest" description="Disordered" evidence="2">
    <location>
        <begin position="29"/>
        <end position="68"/>
    </location>
</feature>
<dbReference type="Gene3D" id="3.40.190.10">
    <property type="entry name" value="Periplasmic binding protein-like II"/>
    <property type="match status" value="2"/>
</dbReference>
<dbReference type="Proteomes" id="UP000824250">
    <property type="component" value="Unassembled WGS sequence"/>
</dbReference>
<organism evidence="4 5">
    <name type="scientific">Candidatus Copromonas faecavium</name>
    <name type="common">nom. illeg.</name>
    <dbReference type="NCBI Taxonomy" id="2840740"/>
    <lineage>
        <taxon>Bacteria</taxon>
        <taxon>Bacillati</taxon>
        <taxon>Bacillota</taxon>
        <taxon>Clostridia</taxon>
        <taxon>Lachnospirales</taxon>
        <taxon>Lachnospiraceae</taxon>
        <taxon>Candidatus Copromonas (nom. illeg.)</taxon>
    </lineage>
</organism>
<proteinExistence type="predicted"/>
<evidence type="ECO:0000313" key="4">
    <source>
        <dbReference type="EMBL" id="HIR06520.1"/>
    </source>
</evidence>
<gene>
    <name evidence="4" type="ORF">IAB28_11250</name>
</gene>
<feature type="compositionally biased region" description="Low complexity" evidence="2">
    <location>
        <begin position="29"/>
        <end position="44"/>
    </location>
</feature>
<feature type="chain" id="PRO_5038854488" evidence="3">
    <location>
        <begin position="21"/>
        <end position="377"/>
    </location>
</feature>
<sequence length="377" mass="40484">MKRKIGMLAAAGILSAAALAGCSSQTAETAAETTTAAETAAETEASSEETAEDTTAEETPAESTTVTQTEPLVVYLNDFDAIIPELFKEATGYDVEVVVGNGAETMARIETEGDNPQWDVVWLDSMPSIYALGAQGRLLTDWEPSNAANLKEYFQEIVPADKAYYPTGAHAAGVIAYRNDVYTEETAPTTWEDLTSEEYKDQVGMADPSVAAPAYPFVSWFFNSMDMEGGKEYFSSMFDNGLKIYPKNPQVVQALASGEISVAALQESNAYGMVASGEPITIVWPEEGAPASVRVAGISAKTEQPEVAKAFVEFLLDPETQQALVDSGDEGYFEPSAEGVTPKTDRATDTNLVYADAAWASEHEAEIKEWFADASVQ</sequence>
<evidence type="ECO:0000256" key="1">
    <source>
        <dbReference type="ARBA" id="ARBA00022729"/>
    </source>
</evidence>
<protein>
    <submittedName>
        <fullName evidence="4">Extracellular solute-binding protein</fullName>
    </submittedName>
</protein>
<feature type="signal peptide" evidence="3">
    <location>
        <begin position="1"/>
        <end position="20"/>
    </location>
</feature>
<dbReference type="PROSITE" id="PS51257">
    <property type="entry name" value="PROKAR_LIPOPROTEIN"/>
    <property type="match status" value="1"/>
</dbReference>
<evidence type="ECO:0000313" key="5">
    <source>
        <dbReference type="Proteomes" id="UP000824250"/>
    </source>
</evidence>
<accession>A0A9D1A7R3</accession>
<reference evidence="4" key="2">
    <citation type="journal article" date="2021" name="PeerJ">
        <title>Extensive microbial diversity within the chicken gut microbiome revealed by metagenomics and culture.</title>
        <authorList>
            <person name="Gilroy R."/>
            <person name="Ravi A."/>
            <person name="Getino M."/>
            <person name="Pursley I."/>
            <person name="Horton D.L."/>
            <person name="Alikhan N.F."/>
            <person name="Baker D."/>
            <person name="Gharbi K."/>
            <person name="Hall N."/>
            <person name="Watson M."/>
            <person name="Adriaenssens E.M."/>
            <person name="Foster-Nyarko E."/>
            <person name="Jarju S."/>
            <person name="Secka A."/>
            <person name="Antonio M."/>
            <person name="Oren A."/>
            <person name="Chaudhuri R.R."/>
            <person name="La Ragione R."/>
            <person name="Hildebrand F."/>
            <person name="Pallen M.J."/>
        </authorList>
    </citation>
    <scope>NUCLEOTIDE SEQUENCE</scope>
    <source>
        <strain evidence="4">CHK180-2868</strain>
    </source>
</reference>
<dbReference type="AlphaFoldDB" id="A0A9D1A7R3"/>
<dbReference type="SUPFAM" id="SSF53850">
    <property type="entry name" value="Periplasmic binding protein-like II"/>
    <property type="match status" value="1"/>
</dbReference>
<dbReference type="PANTHER" id="PTHR30006">
    <property type="entry name" value="THIAMINE-BINDING PERIPLASMIC PROTEIN-RELATED"/>
    <property type="match status" value="1"/>
</dbReference>